<comment type="catalytic activity">
    <reaction evidence="4">
        <text>3-O-(N-acetyl-beta-D-glucosaminyl)-L-seryl-[protein] + H2O = N-acetyl-D-glucosamine + L-seryl-[protein]</text>
        <dbReference type="Rhea" id="RHEA:48876"/>
        <dbReference type="Rhea" id="RHEA-COMP:9863"/>
        <dbReference type="Rhea" id="RHEA-COMP:12251"/>
        <dbReference type="ChEBI" id="CHEBI:15377"/>
        <dbReference type="ChEBI" id="CHEBI:29999"/>
        <dbReference type="ChEBI" id="CHEBI:90838"/>
        <dbReference type="ChEBI" id="CHEBI:506227"/>
        <dbReference type="EC" id="3.2.1.169"/>
    </reaction>
</comment>
<keyword evidence="1" id="KW-0378">Hydrolase</keyword>
<dbReference type="Proteomes" id="UP000663828">
    <property type="component" value="Unassembled WGS sequence"/>
</dbReference>
<evidence type="ECO:0000313" key="11">
    <source>
        <dbReference type="EMBL" id="CAF1116349.1"/>
    </source>
</evidence>
<evidence type="ECO:0000256" key="2">
    <source>
        <dbReference type="ARBA" id="ARBA00023295"/>
    </source>
</evidence>
<dbReference type="EC" id="3.2.1.169" evidence="6"/>
<dbReference type="GO" id="GO:0016231">
    <property type="term" value="F:beta-N-acetylglucosaminidase activity"/>
    <property type="evidence" value="ECO:0007669"/>
    <property type="project" value="TreeGrafter"/>
</dbReference>
<dbReference type="GO" id="GO:0102571">
    <property type="term" value="F:[protein]-3-O-(N-acetyl-D-glucosaminyl)-L-serine/L-threonine O-N-acetyl-alpha-D-glucosaminase activity"/>
    <property type="evidence" value="ECO:0007669"/>
    <property type="project" value="UniProtKB-EC"/>
</dbReference>
<comment type="catalytic activity">
    <reaction evidence="5">
        <text>3-O-(N-acetyl-beta-D-glucosaminyl)-L-threonyl-[protein] + H2O = L-threonyl-[protein] + N-acetyl-D-glucosamine</text>
        <dbReference type="Rhea" id="RHEA:48892"/>
        <dbReference type="Rhea" id="RHEA-COMP:11060"/>
        <dbReference type="Rhea" id="RHEA-COMP:12252"/>
        <dbReference type="ChEBI" id="CHEBI:15377"/>
        <dbReference type="ChEBI" id="CHEBI:30013"/>
        <dbReference type="ChEBI" id="CHEBI:90840"/>
        <dbReference type="ChEBI" id="CHEBI:506227"/>
        <dbReference type="EC" id="3.2.1.169"/>
    </reaction>
</comment>
<dbReference type="Proteomes" id="UP000663852">
    <property type="component" value="Unassembled WGS sequence"/>
</dbReference>
<dbReference type="InterPro" id="IPR051822">
    <property type="entry name" value="Glycosyl_Hydrolase_84"/>
</dbReference>
<evidence type="ECO:0000256" key="8">
    <source>
        <dbReference type="SAM" id="MobiDB-lite"/>
    </source>
</evidence>
<comment type="caution">
    <text evidence="10">The sequence shown here is derived from an EMBL/GenBank/DDBJ whole genome shotgun (WGS) entry which is preliminary data.</text>
</comment>
<dbReference type="EMBL" id="CAJNOR010000579">
    <property type="protein sequence ID" value="CAF0952850.1"/>
    <property type="molecule type" value="Genomic_DNA"/>
</dbReference>
<dbReference type="Gene3D" id="1.20.58.240">
    <property type="entry name" value="STAT, domain 1"/>
    <property type="match status" value="1"/>
</dbReference>
<feature type="domain" description="GH84" evidence="9">
    <location>
        <begin position="6"/>
        <end position="282"/>
    </location>
</feature>
<accession>A0A814DF48</accession>
<evidence type="ECO:0000259" key="9">
    <source>
        <dbReference type="PROSITE" id="PS52009"/>
    </source>
</evidence>
<dbReference type="Gene3D" id="3.40.630.30">
    <property type="match status" value="1"/>
</dbReference>
<dbReference type="FunFam" id="3.20.20.80:FF:000009">
    <property type="entry name" value="O-GlcNAcase BT_4395"/>
    <property type="match status" value="1"/>
</dbReference>
<dbReference type="PROSITE" id="PS52009">
    <property type="entry name" value="GH84"/>
    <property type="match status" value="1"/>
</dbReference>
<proteinExistence type="predicted"/>
<keyword evidence="12" id="KW-1185">Reference proteome</keyword>
<reference evidence="10" key="1">
    <citation type="submission" date="2021-02" db="EMBL/GenBank/DDBJ databases">
        <authorList>
            <person name="Nowell W R."/>
        </authorList>
    </citation>
    <scope>NUCLEOTIDE SEQUENCE</scope>
</reference>
<dbReference type="PANTHER" id="PTHR13170">
    <property type="entry name" value="O-GLCNACASE"/>
    <property type="match status" value="1"/>
</dbReference>
<evidence type="ECO:0000313" key="12">
    <source>
        <dbReference type="Proteomes" id="UP000663828"/>
    </source>
</evidence>
<dbReference type="InterPro" id="IPR011496">
    <property type="entry name" value="O-GlcNAcase_cat"/>
</dbReference>
<dbReference type="EMBL" id="CAJNOJ010000103">
    <property type="protein sequence ID" value="CAF1116349.1"/>
    <property type="molecule type" value="Genomic_DNA"/>
</dbReference>
<dbReference type="OrthoDB" id="9975416at2759"/>
<evidence type="ECO:0000256" key="7">
    <source>
        <dbReference type="ARBA" id="ARBA00076634"/>
    </source>
</evidence>
<evidence type="ECO:0000256" key="6">
    <source>
        <dbReference type="ARBA" id="ARBA00066938"/>
    </source>
</evidence>
<gene>
    <name evidence="11" type="ORF">EDS130_LOCUS20805</name>
    <name evidence="10" type="ORF">XAT740_LOCUS10762</name>
</gene>
<dbReference type="InterPro" id="IPR017853">
    <property type="entry name" value="GH"/>
</dbReference>
<dbReference type="AlphaFoldDB" id="A0A814DF48"/>
<dbReference type="Pfam" id="PF07555">
    <property type="entry name" value="NAGidase"/>
    <property type="match status" value="1"/>
</dbReference>
<evidence type="ECO:0000256" key="1">
    <source>
        <dbReference type="ARBA" id="ARBA00022801"/>
    </source>
</evidence>
<dbReference type="Gene3D" id="3.20.20.80">
    <property type="entry name" value="Glycosidases"/>
    <property type="match status" value="1"/>
</dbReference>
<dbReference type="SUPFAM" id="SSF51445">
    <property type="entry name" value="(Trans)glycosidases"/>
    <property type="match status" value="1"/>
</dbReference>
<dbReference type="PANTHER" id="PTHR13170:SF16">
    <property type="entry name" value="PROTEIN O-GLCNACASE"/>
    <property type="match status" value="1"/>
</dbReference>
<evidence type="ECO:0000256" key="3">
    <source>
        <dbReference type="ARBA" id="ARBA00030512"/>
    </source>
</evidence>
<organism evidence="10 12">
    <name type="scientific">Adineta ricciae</name>
    <name type="common">Rotifer</name>
    <dbReference type="NCBI Taxonomy" id="249248"/>
    <lineage>
        <taxon>Eukaryota</taxon>
        <taxon>Metazoa</taxon>
        <taxon>Spiralia</taxon>
        <taxon>Gnathifera</taxon>
        <taxon>Rotifera</taxon>
        <taxon>Eurotatoria</taxon>
        <taxon>Bdelloidea</taxon>
        <taxon>Adinetida</taxon>
        <taxon>Adinetidae</taxon>
        <taxon>Adineta</taxon>
    </lineage>
</organism>
<dbReference type="GO" id="GO:0009100">
    <property type="term" value="P:glycoprotein metabolic process"/>
    <property type="evidence" value="ECO:0007669"/>
    <property type="project" value="TreeGrafter"/>
</dbReference>
<name>A0A814DF48_ADIRI</name>
<evidence type="ECO:0000256" key="5">
    <source>
        <dbReference type="ARBA" id="ARBA00052136"/>
    </source>
</evidence>
<evidence type="ECO:0000256" key="4">
    <source>
        <dbReference type="ARBA" id="ARBA00050933"/>
    </source>
</evidence>
<evidence type="ECO:0000313" key="10">
    <source>
        <dbReference type="EMBL" id="CAF0952850.1"/>
    </source>
</evidence>
<feature type="region of interest" description="Disordered" evidence="8">
    <location>
        <begin position="348"/>
        <end position="379"/>
    </location>
</feature>
<protein>
    <recommendedName>
        <fullName evidence="6">protein O-GlcNAcase</fullName>
        <ecNumber evidence="6">3.2.1.169</ecNumber>
    </recommendedName>
    <alternativeName>
        <fullName evidence="3">Beta-N-acetylhexosaminidase</fullName>
    </alternativeName>
    <alternativeName>
        <fullName evidence="7">Beta-hexosaminidase</fullName>
    </alternativeName>
</protein>
<keyword evidence="2" id="KW-0326">Glycosidase</keyword>
<sequence>MKANQFLCGVIEGYYGRPWSLNQRRTLFENCLRFGLNTYVYAPKDDAKHRSRWRDLYTTEESNELSQLIHLAKQFGINFVYALSPGLDITYSSEKDLNALKRKLNQLLSFGCEHWALLFDDIENEMSQQDKDNFASFAHAQVAVTNQIYDYLNKPNILIFCPTEYCSRMADPSLEKSAYLQTIGNGLHPDIDIFWTGPKVVSRRITVAHILAVNNVLQRRVTIWDNLNANDYDQRRLCMGPFAGRSSNLSSRLAGMLTNPNCEFELNYIPMHTLGQWFESIKVNEKRDKIDDNVDDDDDSIQTVEVYQVEKAFHQALIQWLPEFNKVKSANDFLHSIKIDHSPQAMSPKAAALSSLNDEDSQDSITEHVPPPSSTSSKIHTMECDANSNLIDLTLDDIRFLVELFYLPYEHGPNVQQMFFNFYWLRYNYNPHQNLNEWRCRAAIFHNHAKTVGRLLQKLVAIHNRALLYDVYNYINDINSTINLCSKYLHWLDDEHKRSTVFMSGDVEPWSIRGGLAGEFLNILPLGDFQALIKSDGDSSSEVYFIRPLTSNDQPAMCALCTTICYQDDVDDLLRQHSEILADKVIGGYLSNSMNTSDLCFGIDGTDDGLHGFVLTISESEKYDKFHQTKWLEQLRQKYSNVDENFFEIIECPQWIYDRYSVRIQLFLDSTLKPNQMYLLGNKLIKILADSLSKRGYSGCHAFIDERHSSLHNLYLRLGFIDIPMIEQQNHLILVGKQF</sequence>